<evidence type="ECO:0000313" key="2">
    <source>
        <dbReference type="Proteomes" id="UP001055072"/>
    </source>
</evidence>
<organism evidence="1 2">
    <name type="scientific">Irpex rosettiformis</name>
    <dbReference type="NCBI Taxonomy" id="378272"/>
    <lineage>
        <taxon>Eukaryota</taxon>
        <taxon>Fungi</taxon>
        <taxon>Dikarya</taxon>
        <taxon>Basidiomycota</taxon>
        <taxon>Agaricomycotina</taxon>
        <taxon>Agaricomycetes</taxon>
        <taxon>Polyporales</taxon>
        <taxon>Irpicaceae</taxon>
        <taxon>Irpex</taxon>
    </lineage>
</organism>
<keyword evidence="2" id="KW-1185">Reference proteome</keyword>
<gene>
    <name evidence="1" type="ORF">BDY19DRAFT_955841</name>
</gene>
<protein>
    <submittedName>
        <fullName evidence="1">Uncharacterized protein</fullName>
    </submittedName>
</protein>
<dbReference type="EMBL" id="MU274918">
    <property type="protein sequence ID" value="KAI0087449.1"/>
    <property type="molecule type" value="Genomic_DNA"/>
</dbReference>
<reference evidence="1" key="1">
    <citation type="journal article" date="2021" name="Environ. Microbiol.">
        <title>Gene family expansions and transcriptome signatures uncover fungal adaptations to wood decay.</title>
        <authorList>
            <person name="Hage H."/>
            <person name="Miyauchi S."/>
            <person name="Viragh M."/>
            <person name="Drula E."/>
            <person name="Min B."/>
            <person name="Chaduli D."/>
            <person name="Navarro D."/>
            <person name="Favel A."/>
            <person name="Norest M."/>
            <person name="Lesage-Meessen L."/>
            <person name="Balint B."/>
            <person name="Merenyi Z."/>
            <person name="de Eugenio L."/>
            <person name="Morin E."/>
            <person name="Martinez A.T."/>
            <person name="Baldrian P."/>
            <person name="Stursova M."/>
            <person name="Martinez M.J."/>
            <person name="Novotny C."/>
            <person name="Magnuson J.K."/>
            <person name="Spatafora J.W."/>
            <person name="Maurice S."/>
            <person name="Pangilinan J."/>
            <person name="Andreopoulos W."/>
            <person name="LaButti K."/>
            <person name="Hundley H."/>
            <person name="Na H."/>
            <person name="Kuo A."/>
            <person name="Barry K."/>
            <person name="Lipzen A."/>
            <person name="Henrissat B."/>
            <person name="Riley R."/>
            <person name="Ahrendt S."/>
            <person name="Nagy L.G."/>
            <person name="Grigoriev I.V."/>
            <person name="Martin F."/>
            <person name="Rosso M.N."/>
        </authorList>
    </citation>
    <scope>NUCLEOTIDE SEQUENCE</scope>
    <source>
        <strain evidence="1">CBS 384.51</strain>
    </source>
</reference>
<proteinExistence type="predicted"/>
<comment type="caution">
    <text evidence="1">The sequence shown here is derived from an EMBL/GenBank/DDBJ whole genome shotgun (WGS) entry which is preliminary data.</text>
</comment>
<accession>A0ACB8TZX6</accession>
<name>A0ACB8TZX6_9APHY</name>
<sequence>MPKPSHLKTNSPRRGGGTSHPSRGRRRQNQRIESLISGRRPESAIDLHDPENGEESPGDNDDAVVQINVPVAMWDFDHCDPRRCSGKKLARAGLIDDLKVGQRFRGIVLSPKGTSPVSPADRAIVEQNGLAVVECSWAKLDEVPFSKIASPHERLLPYLIATNPVNYGKPWRLNCVEALAAAFYITGFDSFAERLLSCFGWGHSFWEVNRHLIEKYRTCHSAIEITEMQEKILVDLETSYRQSRVTIEEDDWLAPNPNRAVDTPANHDDSEE</sequence>
<dbReference type="Proteomes" id="UP001055072">
    <property type="component" value="Unassembled WGS sequence"/>
</dbReference>
<evidence type="ECO:0000313" key="1">
    <source>
        <dbReference type="EMBL" id="KAI0087449.1"/>
    </source>
</evidence>